<evidence type="ECO:0000313" key="2">
    <source>
        <dbReference type="EMBL" id="KAF5614118.1"/>
    </source>
</evidence>
<name>A0A8H5V9G0_9HYPO</name>
<evidence type="ECO:0000256" key="1">
    <source>
        <dbReference type="SAM" id="MobiDB-lite"/>
    </source>
</evidence>
<dbReference type="EMBL" id="JAAQRI010000469">
    <property type="protein sequence ID" value="KAF5614118.1"/>
    <property type="molecule type" value="Genomic_DNA"/>
</dbReference>
<protein>
    <submittedName>
        <fullName evidence="2">Uncharacterized protein</fullName>
    </submittedName>
</protein>
<feature type="compositionally biased region" description="Basic and acidic residues" evidence="1">
    <location>
        <begin position="221"/>
        <end position="234"/>
    </location>
</feature>
<accession>A0A8H5V9G0</accession>
<dbReference type="OrthoDB" id="5097133at2759"/>
<feature type="region of interest" description="Disordered" evidence="1">
    <location>
        <begin position="221"/>
        <end position="258"/>
    </location>
</feature>
<dbReference type="GeneID" id="59299214"/>
<sequence>MAGQVNGKGKSNGYHSDSESEADDLFFTGVCRSERARQLLRFIAHVEQADTPGHAEVINKLKEKKVEVAWIHGLAQLTPESQTEEQWLKSWDGRKGNVTAWIANNIANWSETMGEGDKKRLTDEGNLLMKESSRLALKQHAADNKHLPTHDDPPAKASDELARVFEMVRLEEAAETSTDTASDQATEENDLSQADKFLSNVAQTGSPEDIVGAHENLERKDKRTTSLNQQDHELPPTTEVFKANEPPRPVTELTPEEDREMERCWNRFRDYLARQDMLGSALNQQDDQVSPPFKRIDSDPKVNAFANWVARRHGLRERDERIARDRGYGIKWKGEKASLFPLDRAVKRADRKKARAMGKKVRRDCAQYECLALLAIENTDVSAGQNKHVLMQMSKLDITHDSMNVSISGQRAT</sequence>
<proteinExistence type="predicted"/>
<gene>
    <name evidence="2" type="ORF">FTJAE_13768</name>
</gene>
<comment type="caution">
    <text evidence="2">The sequence shown here is derived from an EMBL/GenBank/DDBJ whole genome shotgun (WGS) entry which is preliminary data.</text>
</comment>
<dbReference type="Proteomes" id="UP000530670">
    <property type="component" value="Unassembled WGS sequence"/>
</dbReference>
<reference evidence="2 3" key="1">
    <citation type="submission" date="2020-05" db="EMBL/GenBank/DDBJ databases">
        <title>Identification and distribution of gene clusters putatively required for synthesis of sphingolipid metabolism inhibitors in phylogenetically diverse species of the filamentous fungus Fusarium.</title>
        <authorList>
            <person name="Kim H.-S."/>
            <person name="Busman M."/>
            <person name="Brown D.W."/>
            <person name="Divon H."/>
            <person name="Uhlig S."/>
            <person name="Proctor R.H."/>
        </authorList>
    </citation>
    <scope>NUCLEOTIDE SEQUENCE [LARGE SCALE GENOMIC DNA]</scope>
    <source>
        <strain evidence="2 3">NRRL 66243</strain>
    </source>
</reference>
<dbReference type="RefSeq" id="XP_037199215.1">
    <property type="nucleotide sequence ID" value="XM_037346944.1"/>
</dbReference>
<keyword evidence="3" id="KW-1185">Reference proteome</keyword>
<dbReference type="AlphaFoldDB" id="A0A8H5V9G0"/>
<organism evidence="2 3">
    <name type="scientific">Fusarium tjaetaba</name>
    <dbReference type="NCBI Taxonomy" id="1567544"/>
    <lineage>
        <taxon>Eukaryota</taxon>
        <taxon>Fungi</taxon>
        <taxon>Dikarya</taxon>
        <taxon>Ascomycota</taxon>
        <taxon>Pezizomycotina</taxon>
        <taxon>Sordariomycetes</taxon>
        <taxon>Hypocreomycetidae</taxon>
        <taxon>Hypocreales</taxon>
        <taxon>Nectriaceae</taxon>
        <taxon>Fusarium</taxon>
        <taxon>Fusarium fujikuroi species complex</taxon>
    </lineage>
</organism>
<evidence type="ECO:0000313" key="3">
    <source>
        <dbReference type="Proteomes" id="UP000530670"/>
    </source>
</evidence>